<comment type="caution">
    <text evidence="1">The sequence shown here is derived from an EMBL/GenBank/DDBJ whole genome shotgun (WGS) entry which is preliminary data.</text>
</comment>
<dbReference type="Proteomes" id="UP001230649">
    <property type="component" value="Unassembled WGS sequence"/>
</dbReference>
<proteinExistence type="predicted"/>
<accession>A0ACC2UZG4</accession>
<keyword evidence="2" id="KW-1185">Reference proteome</keyword>
<evidence type="ECO:0000313" key="1">
    <source>
        <dbReference type="EMBL" id="KAJ9092255.1"/>
    </source>
</evidence>
<dbReference type="EMBL" id="JASBWS010000180">
    <property type="protein sequence ID" value="KAJ9092255.1"/>
    <property type="molecule type" value="Genomic_DNA"/>
</dbReference>
<name>A0ACC2UZG4_9TREE</name>
<gene>
    <name evidence="1" type="ORF">QFC20_007429</name>
</gene>
<evidence type="ECO:0000313" key="2">
    <source>
        <dbReference type="Proteomes" id="UP001230649"/>
    </source>
</evidence>
<reference evidence="1" key="1">
    <citation type="submission" date="2023-04" db="EMBL/GenBank/DDBJ databases">
        <title>Draft Genome sequencing of Naganishia species isolated from polar environments using Oxford Nanopore Technology.</title>
        <authorList>
            <person name="Leo P."/>
            <person name="Venkateswaran K."/>
        </authorList>
    </citation>
    <scope>NUCLEOTIDE SEQUENCE</scope>
    <source>
        <strain evidence="1">MNA-CCFEE 5262</strain>
    </source>
</reference>
<sequence>MSSATPYLLNALQMAINVAKSRPSHVYLRWKEKITLDFAEMLAQGNDEWINAVYQHAMELQNLSRAPVADTGASAVLEDGKASVQQMGWDDVPDHALNKFAPIDAPDVDDQALDTEDPAPLGEPSPFDDVLPSDDDDAVSIEDDGMIPELCDDMVRKHEFNEDNTWMLYRVRGFPGRHSGRDLEEDSVGVSEALFRHWKSHRITNKHRLAEYLINTNNIAGHFNRLLWPQFEKKGYKDLLAYEKNGRLTDGVIARRVAAAQRGEVM</sequence>
<protein>
    <submittedName>
        <fullName evidence="1">Uncharacterized protein</fullName>
    </submittedName>
</protein>
<organism evidence="1 2">
    <name type="scientific">Naganishia adeliensis</name>
    <dbReference type="NCBI Taxonomy" id="92952"/>
    <lineage>
        <taxon>Eukaryota</taxon>
        <taxon>Fungi</taxon>
        <taxon>Dikarya</taxon>
        <taxon>Basidiomycota</taxon>
        <taxon>Agaricomycotina</taxon>
        <taxon>Tremellomycetes</taxon>
        <taxon>Filobasidiales</taxon>
        <taxon>Filobasidiaceae</taxon>
        <taxon>Naganishia</taxon>
    </lineage>
</organism>